<dbReference type="EC" id="5.1.3.20" evidence="4"/>
<feature type="binding site" evidence="4">
    <location>
        <position position="195"/>
    </location>
    <ligand>
        <name>NADP(+)</name>
        <dbReference type="ChEBI" id="CHEBI:58349"/>
    </ligand>
</feature>
<evidence type="ECO:0000259" key="5">
    <source>
        <dbReference type="Pfam" id="PF01370"/>
    </source>
</evidence>
<evidence type="ECO:0000256" key="4">
    <source>
        <dbReference type="HAMAP-Rule" id="MF_01601"/>
    </source>
</evidence>
<dbReference type="PANTHER" id="PTHR43103:SF3">
    <property type="entry name" value="ADP-L-GLYCERO-D-MANNO-HEPTOSE-6-EPIMERASE"/>
    <property type="match status" value="1"/>
</dbReference>
<evidence type="ECO:0000313" key="6">
    <source>
        <dbReference type="EMBL" id="MCK8785364.1"/>
    </source>
</evidence>
<dbReference type="NCBIfam" id="TIGR02197">
    <property type="entry name" value="heptose_epim"/>
    <property type="match status" value="1"/>
</dbReference>
<dbReference type="GO" id="GO:0050661">
    <property type="term" value="F:NADP binding"/>
    <property type="evidence" value="ECO:0007669"/>
    <property type="project" value="InterPro"/>
</dbReference>
<keyword evidence="1 4" id="KW-0521">NADP</keyword>
<keyword evidence="3 4" id="KW-0119">Carbohydrate metabolism</keyword>
<feature type="domain" description="NAD-dependent epimerase/dehydratase" evidence="5">
    <location>
        <begin position="22"/>
        <end position="268"/>
    </location>
</feature>
<evidence type="ECO:0000256" key="3">
    <source>
        <dbReference type="ARBA" id="ARBA00023277"/>
    </source>
</evidence>
<dbReference type="InterPro" id="IPR036291">
    <property type="entry name" value="NAD(P)-bd_dom_sf"/>
</dbReference>
<gene>
    <name evidence="6" type="primary">rfaD</name>
    <name evidence="4" type="synonym">hldD</name>
    <name evidence="6" type="ORF">M0638_13320</name>
</gene>
<dbReference type="SUPFAM" id="SSF51735">
    <property type="entry name" value="NAD(P)-binding Rossmann-fold domains"/>
    <property type="match status" value="1"/>
</dbReference>
<feature type="binding site" evidence="4">
    <location>
        <position position="166"/>
    </location>
    <ligand>
        <name>NADP(+)</name>
        <dbReference type="ChEBI" id="CHEBI:58349"/>
    </ligand>
</feature>
<comment type="caution">
    <text evidence="6">The sequence shown here is derived from an EMBL/GenBank/DDBJ whole genome shotgun (WGS) entry which is preliminary data.</text>
</comment>
<comment type="pathway">
    <text evidence="4">Nucleotide-sugar biosynthesis; ADP-L-glycero-beta-D-manno-heptose biosynthesis; ADP-L-glycero-beta-D-manno-heptose from D-glycero-beta-D-manno-heptose 7-phosphate: step 4/4.</text>
</comment>
<comment type="catalytic activity">
    <reaction evidence="4">
        <text>ADP-D-glycero-beta-D-manno-heptose = ADP-L-glycero-beta-D-manno-heptose</text>
        <dbReference type="Rhea" id="RHEA:17577"/>
        <dbReference type="ChEBI" id="CHEBI:59967"/>
        <dbReference type="ChEBI" id="CHEBI:61506"/>
        <dbReference type="EC" id="5.1.3.20"/>
    </reaction>
</comment>
<comment type="caution">
    <text evidence="4">Lacks conserved residue(s) required for the propagation of feature annotation.</text>
</comment>
<dbReference type="Proteomes" id="UP001139516">
    <property type="component" value="Unassembled WGS sequence"/>
</dbReference>
<evidence type="ECO:0000313" key="7">
    <source>
        <dbReference type="Proteomes" id="UP001139516"/>
    </source>
</evidence>
<sequence length="345" mass="37854">MPDGPAPDTDSPPAIPAPDGLVLVTGAAGFIGSNLARAFAAEGHRVVACDRLRQGPKWRNLADVALHDLITPEALPDWLGRHAGAVSLVLHMGAVSATTETDVDRIVRENVRTTLDLWEWCARQRVRFLYASSAATYGDGALGFDDDPAPAALAALRPLNAYGWSKHLVDRRLLADARDGRATPPGWAGLKFFNVYGPGEDHKGEMRSVVNKIMPVVRDGGTVQLFRSHRPDYADGAQRRDFIHVDDIVAVIRWLAAKPEVSGLFNLGTGEARSWNDLARAVFAAMGRAPRIAYIDMPPHIRGQYQYFTEARMDRLRRAGWNRPFTSLEEGVRRYVEAAMPDAAA</sequence>
<dbReference type="PANTHER" id="PTHR43103">
    <property type="entry name" value="NUCLEOSIDE-DIPHOSPHATE-SUGAR EPIMERASE"/>
    <property type="match status" value="1"/>
</dbReference>
<feature type="binding site" evidence="4">
    <location>
        <begin position="50"/>
        <end position="51"/>
    </location>
    <ligand>
        <name>NADP(+)</name>
        <dbReference type="ChEBI" id="CHEBI:58349"/>
    </ligand>
</feature>
<evidence type="ECO:0000256" key="1">
    <source>
        <dbReference type="ARBA" id="ARBA00022857"/>
    </source>
</evidence>
<dbReference type="RefSeq" id="WP_248667482.1">
    <property type="nucleotide sequence ID" value="NZ_JALPRX010000055.1"/>
</dbReference>
<evidence type="ECO:0000256" key="2">
    <source>
        <dbReference type="ARBA" id="ARBA00023235"/>
    </source>
</evidence>
<keyword evidence="7" id="KW-1185">Reference proteome</keyword>
<feature type="binding site" evidence="4">
    <location>
        <begin position="30"/>
        <end position="31"/>
    </location>
    <ligand>
        <name>NADP(+)</name>
        <dbReference type="ChEBI" id="CHEBI:58349"/>
    </ligand>
</feature>
<accession>A0A9X1Y7E2</accession>
<dbReference type="AlphaFoldDB" id="A0A9X1Y7E2"/>
<proteinExistence type="inferred from homology"/>
<dbReference type="InterPro" id="IPR001509">
    <property type="entry name" value="Epimerase_deHydtase"/>
</dbReference>
<keyword evidence="2 4" id="KW-0413">Isomerase</keyword>
<feature type="binding site" evidence="4">
    <location>
        <position position="57"/>
    </location>
    <ligand>
        <name>NADP(+)</name>
        <dbReference type="ChEBI" id="CHEBI:58349"/>
    </ligand>
</feature>
<dbReference type="GO" id="GO:0005975">
    <property type="term" value="P:carbohydrate metabolic process"/>
    <property type="evidence" value="ECO:0007669"/>
    <property type="project" value="UniProtKB-UniRule"/>
</dbReference>
<comment type="domain">
    <text evidence="4">Contains a large N-terminal NADP-binding domain, and a smaller C-terminal substrate-binding domain.</text>
</comment>
<dbReference type="Pfam" id="PF01370">
    <property type="entry name" value="Epimerase"/>
    <property type="match status" value="1"/>
</dbReference>
<comment type="cofactor">
    <cofactor evidence="4">
        <name>NADP(+)</name>
        <dbReference type="ChEBI" id="CHEBI:58349"/>
    </cofactor>
    <text evidence="4">Binds 1 NADP(+) per subunit.</text>
</comment>
<feature type="binding site" evidence="4">
    <location>
        <position position="305"/>
    </location>
    <ligand>
        <name>substrate</name>
    </ligand>
</feature>
<dbReference type="GO" id="GO:0008712">
    <property type="term" value="F:ADP-glyceromanno-heptose 6-epimerase activity"/>
    <property type="evidence" value="ECO:0007669"/>
    <property type="project" value="UniProtKB-UniRule"/>
</dbReference>
<feature type="binding site" evidence="4">
    <location>
        <begin position="226"/>
        <end position="229"/>
    </location>
    <ligand>
        <name>substrate</name>
    </ligand>
</feature>
<feature type="active site" description="Proton acceptor" evidence="4">
    <location>
        <position position="162"/>
    </location>
</feature>
<comment type="subunit">
    <text evidence="4">Homopentamer.</text>
</comment>
<feature type="binding site" evidence="4">
    <location>
        <begin position="92"/>
        <end position="96"/>
    </location>
    <ligand>
        <name>NADP(+)</name>
        <dbReference type="ChEBI" id="CHEBI:58349"/>
    </ligand>
</feature>
<feature type="active site" description="Proton acceptor" evidence="4">
    <location>
        <position position="203"/>
    </location>
</feature>
<feature type="binding site" evidence="4">
    <location>
        <position position="212"/>
    </location>
    <ligand>
        <name>substrate</name>
    </ligand>
</feature>
<reference evidence="6" key="1">
    <citation type="submission" date="2022-04" db="EMBL/GenBank/DDBJ databases">
        <title>Roseomonas acroporae sp. nov., isolated from coral Acropora digitifera.</title>
        <authorList>
            <person name="Sun H."/>
        </authorList>
    </citation>
    <scope>NUCLEOTIDE SEQUENCE</scope>
    <source>
        <strain evidence="6">NAR14</strain>
    </source>
</reference>
<feature type="binding site" evidence="4">
    <location>
        <position position="205"/>
    </location>
    <ligand>
        <name>substrate</name>
    </ligand>
</feature>
<protein>
    <recommendedName>
        <fullName evidence="4">ADP-L-glycero-D-manno-heptose-6-epimerase</fullName>
        <ecNumber evidence="4">5.1.3.20</ecNumber>
    </recommendedName>
    <alternativeName>
        <fullName evidence="4">ADP-L-glycero-beta-D-manno-heptose-6-epimerase</fullName>
        <shortName evidence="4">ADP-glyceromanno-heptose 6-epimerase</shortName>
        <shortName evidence="4">ADP-hep 6-epimerase</shortName>
        <shortName evidence="4">AGME</shortName>
    </alternativeName>
</protein>
<feature type="binding site" evidence="4">
    <location>
        <position position="194"/>
    </location>
    <ligand>
        <name>substrate</name>
    </ligand>
</feature>
<organism evidence="6 7">
    <name type="scientific">Roseomonas acroporae</name>
    <dbReference type="NCBI Taxonomy" id="2937791"/>
    <lineage>
        <taxon>Bacteria</taxon>
        <taxon>Pseudomonadati</taxon>
        <taxon>Pseudomonadota</taxon>
        <taxon>Alphaproteobacteria</taxon>
        <taxon>Acetobacterales</taxon>
        <taxon>Roseomonadaceae</taxon>
        <taxon>Roseomonas</taxon>
    </lineage>
</organism>
<feature type="binding site" evidence="4">
    <location>
        <position position="203"/>
    </location>
    <ligand>
        <name>NADP(+)</name>
        <dbReference type="ChEBI" id="CHEBI:58349"/>
    </ligand>
</feature>
<feature type="binding site" evidence="4">
    <location>
        <position position="240"/>
    </location>
    <ligand>
        <name>substrate</name>
    </ligand>
</feature>
<comment type="function">
    <text evidence="4">Catalyzes the interconversion between ADP-D-glycero-beta-D-manno-heptose and ADP-L-glycero-beta-D-manno-heptose via an epimerization at carbon 6 of the heptose.</text>
</comment>
<dbReference type="Gene3D" id="3.40.50.720">
    <property type="entry name" value="NAD(P)-binding Rossmann-like Domain"/>
    <property type="match status" value="1"/>
</dbReference>
<comment type="similarity">
    <text evidence="4">Belongs to the NAD(P)-dependent epimerase/dehydratase family. HldD subfamily.</text>
</comment>
<name>A0A9X1Y7E2_9PROT</name>
<dbReference type="InterPro" id="IPR011912">
    <property type="entry name" value="Heptose_epim"/>
</dbReference>
<dbReference type="Gene3D" id="3.90.25.10">
    <property type="entry name" value="UDP-galactose 4-epimerase, domain 1"/>
    <property type="match status" value="1"/>
</dbReference>
<dbReference type="EMBL" id="JALPRX010000055">
    <property type="protein sequence ID" value="MCK8785364.1"/>
    <property type="molecule type" value="Genomic_DNA"/>
</dbReference>
<dbReference type="HAMAP" id="MF_01601">
    <property type="entry name" value="Heptose_epimerase"/>
    <property type="match status" value="1"/>
</dbReference>